<dbReference type="AlphaFoldDB" id="A0A640T7A8"/>
<dbReference type="Pfam" id="PF16884">
    <property type="entry name" value="ADH_N_2"/>
    <property type="match status" value="1"/>
</dbReference>
<comment type="caution">
    <text evidence="4">The sequence shown here is derived from an EMBL/GenBank/DDBJ whole genome shotgun (WGS) entry which is preliminary data.</text>
</comment>
<reference evidence="4 5" key="1">
    <citation type="submission" date="2019-12" db="EMBL/GenBank/DDBJ databases">
        <title>Whole genome shotgun sequence of Streptomyces libani subsp. libani NBRC 13452.</title>
        <authorList>
            <person name="Ichikawa N."/>
            <person name="Kimura A."/>
            <person name="Kitahashi Y."/>
            <person name="Komaki H."/>
            <person name="Tamura T."/>
        </authorList>
    </citation>
    <scope>NUCLEOTIDE SEQUENCE [LARGE SCALE GENOMIC DNA]</scope>
    <source>
        <strain evidence="4 5">NBRC 13452</strain>
    </source>
</reference>
<protein>
    <submittedName>
        <fullName evidence="4">NADP-dependent oxidoreductase</fullName>
    </submittedName>
</protein>
<dbReference type="Gene3D" id="3.40.50.720">
    <property type="entry name" value="NAD(P)-binding Rossmann-like Domain"/>
    <property type="match status" value="1"/>
</dbReference>
<dbReference type="InterPro" id="IPR013149">
    <property type="entry name" value="ADH-like_C"/>
</dbReference>
<keyword evidence="1" id="KW-0560">Oxidoreductase</keyword>
<dbReference type="InterPro" id="IPR011032">
    <property type="entry name" value="GroES-like_sf"/>
</dbReference>
<dbReference type="SMART" id="SM00829">
    <property type="entry name" value="PKS_ER"/>
    <property type="match status" value="1"/>
</dbReference>
<dbReference type="PANTHER" id="PTHR43205">
    <property type="entry name" value="PROSTAGLANDIN REDUCTASE"/>
    <property type="match status" value="1"/>
</dbReference>
<evidence type="ECO:0000313" key="4">
    <source>
        <dbReference type="EMBL" id="GFE19627.1"/>
    </source>
</evidence>
<dbReference type="Gene3D" id="3.90.180.10">
    <property type="entry name" value="Medium-chain alcohol dehydrogenases, catalytic domain"/>
    <property type="match status" value="1"/>
</dbReference>
<sequence>MTPMARRTPGADAAGRPGPEGRPGSSGFGAAEGGTGSLAPPAVHREVRLAAHPGRELRPEHFETVEVPLRRPSAGQVLVRNLVLRIGAATRTLMADAEVLPMPSCRPGRALRGAALGEVVEAPGTGLRPGELVRHDFGWQQYALLPADAVRRVDSARWPDPAACLSQGFVGWLAVTRGGSVRSGDTVLVTGAAGGVGCVAGQFARLHGAGRLIGTVGSRWKADYLERELGFDAVLVRGEGSIGEQLRAAAPDGIDVLVDTVGGEQFEAALAAARRRARFMVVGALGDQAAGGTRAEATVDNLWLVSRGITLSGLSAVDHHASVDCWEAEFSGALRNGTVRFPHVRLTGLDRAPGALIDLMAGRHLGTVLVEPT</sequence>
<dbReference type="InterPro" id="IPR036291">
    <property type="entry name" value="NAD(P)-bd_dom_sf"/>
</dbReference>
<dbReference type="PROSITE" id="PS01162">
    <property type="entry name" value="QOR_ZETA_CRYSTAL"/>
    <property type="match status" value="1"/>
</dbReference>
<evidence type="ECO:0000313" key="5">
    <source>
        <dbReference type="Proteomes" id="UP000429552"/>
    </source>
</evidence>
<name>A0A640T7A8_STRNI</name>
<evidence type="ECO:0000256" key="2">
    <source>
        <dbReference type="SAM" id="MobiDB-lite"/>
    </source>
</evidence>
<dbReference type="Pfam" id="PF00107">
    <property type="entry name" value="ADH_zinc_N"/>
    <property type="match status" value="1"/>
</dbReference>
<organism evidence="4 5">
    <name type="scientific">Streptomyces nigrescens</name>
    <dbReference type="NCBI Taxonomy" id="1920"/>
    <lineage>
        <taxon>Bacteria</taxon>
        <taxon>Bacillati</taxon>
        <taxon>Actinomycetota</taxon>
        <taxon>Actinomycetes</taxon>
        <taxon>Kitasatosporales</taxon>
        <taxon>Streptomycetaceae</taxon>
        <taxon>Streptomyces</taxon>
    </lineage>
</organism>
<dbReference type="PANTHER" id="PTHR43205:SF7">
    <property type="entry name" value="PROSTAGLANDIN REDUCTASE 1"/>
    <property type="match status" value="1"/>
</dbReference>
<dbReference type="InterPro" id="IPR002364">
    <property type="entry name" value="Quin_OxRdtase/zeta-crystal_CS"/>
</dbReference>
<dbReference type="CDD" id="cd05288">
    <property type="entry name" value="PGDH"/>
    <property type="match status" value="1"/>
</dbReference>
<evidence type="ECO:0000259" key="3">
    <source>
        <dbReference type="SMART" id="SM00829"/>
    </source>
</evidence>
<dbReference type="GO" id="GO:0016628">
    <property type="term" value="F:oxidoreductase activity, acting on the CH-CH group of donors, NAD or NADP as acceptor"/>
    <property type="evidence" value="ECO:0007669"/>
    <property type="project" value="InterPro"/>
</dbReference>
<dbReference type="SUPFAM" id="SSF50129">
    <property type="entry name" value="GroES-like"/>
    <property type="match status" value="1"/>
</dbReference>
<gene>
    <name evidence="4" type="ORF">Sliba_00800</name>
</gene>
<feature type="domain" description="Enoyl reductase (ER)" evidence="3">
    <location>
        <begin position="55"/>
        <end position="370"/>
    </location>
</feature>
<accession>A0A640T7A8</accession>
<dbReference type="EMBL" id="BLIP01000001">
    <property type="protein sequence ID" value="GFE19627.1"/>
    <property type="molecule type" value="Genomic_DNA"/>
</dbReference>
<dbReference type="InterPro" id="IPR045010">
    <property type="entry name" value="MDR_fam"/>
</dbReference>
<feature type="region of interest" description="Disordered" evidence="2">
    <location>
        <begin position="1"/>
        <end position="41"/>
    </location>
</feature>
<proteinExistence type="predicted"/>
<feature type="compositionally biased region" description="Gly residues" evidence="2">
    <location>
        <begin position="24"/>
        <end position="36"/>
    </location>
</feature>
<dbReference type="InterPro" id="IPR041694">
    <property type="entry name" value="ADH_N_2"/>
</dbReference>
<dbReference type="Proteomes" id="UP000429552">
    <property type="component" value="Unassembled WGS sequence"/>
</dbReference>
<dbReference type="InterPro" id="IPR020843">
    <property type="entry name" value="ER"/>
</dbReference>
<dbReference type="SUPFAM" id="SSF51735">
    <property type="entry name" value="NAD(P)-binding Rossmann-fold domains"/>
    <property type="match status" value="1"/>
</dbReference>
<feature type="compositionally biased region" description="Low complexity" evidence="2">
    <location>
        <begin position="1"/>
        <end position="23"/>
    </location>
</feature>
<evidence type="ECO:0000256" key="1">
    <source>
        <dbReference type="ARBA" id="ARBA00023002"/>
    </source>
</evidence>
<dbReference type="GO" id="GO:0008270">
    <property type="term" value="F:zinc ion binding"/>
    <property type="evidence" value="ECO:0007669"/>
    <property type="project" value="InterPro"/>
</dbReference>